<gene>
    <name evidence="3" type="ORF">DAT39_017354</name>
</gene>
<feature type="region of interest" description="Disordered" evidence="1">
    <location>
        <begin position="666"/>
        <end position="693"/>
    </location>
</feature>
<feature type="compositionally biased region" description="Acidic residues" evidence="1">
    <location>
        <begin position="292"/>
        <end position="302"/>
    </location>
</feature>
<feature type="compositionally biased region" description="Basic and acidic residues" evidence="1">
    <location>
        <begin position="151"/>
        <end position="165"/>
    </location>
</feature>
<feature type="compositionally biased region" description="Low complexity" evidence="1">
    <location>
        <begin position="138"/>
        <end position="147"/>
    </location>
</feature>
<protein>
    <submittedName>
        <fullName evidence="3">Protein cordon-bleu-like isoform X3</fullName>
    </submittedName>
</protein>
<evidence type="ECO:0000313" key="3">
    <source>
        <dbReference type="EMBL" id="KAF5892930.1"/>
    </source>
</evidence>
<feature type="compositionally biased region" description="Polar residues" evidence="1">
    <location>
        <begin position="185"/>
        <end position="195"/>
    </location>
</feature>
<dbReference type="PANTHER" id="PTHR21557:SF2">
    <property type="entry name" value="CORDON-BLEU PROTEIN-LIKE 1"/>
    <property type="match status" value="1"/>
</dbReference>
<dbReference type="InterPro" id="IPR029071">
    <property type="entry name" value="Ubiquitin-like_domsf"/>
</dbReference>
<organism evidence="3 4">
    <name type="scientific">Clarias magur</name>
    <name type="common">Asian catfish</name>
    <name type="synonym">Macropteronotus magur</name>
    <dbReference type="NCBI Taxonomy" id="1594786"/>
    <lineage>
        <taxon>Eukaryota</taxon>
        <taxon>Metazoa</taxon>
        <taxon>Chordata</taxon>
        <taxon>Craniata</taxon>
        <taxon>Vertebrata</taxon>
        <taxon>Euteleostomi</taxon>
        <taxon>Actinopterygii</taxon>
        <taxon>Neopterygii</taxon>
        <taxon>Teleostei</taxon>
        <taxon>Ostariophysi</taxon>
        <taxon>Siluriformes</taxon>
        <taxon>Clariidae</taxon>
        <taxon>Clarias</taxon>
    </lineage>
</organism>
<dbReference type="OrthoDB" id="8882621at2759"/>
<dbReference type="Proteomes" id="UP000727407">
    <property type="component" value="Unassembled WGS sequence"/>
</dbReference>
<dbReference type="GO" id="GO:0003785">
    <property type="term" value="F:actin monomer binding"/>
    <property type="evidence" value="ECO:0007669"/>
    <property type="project" value="InterPro"/>
</dbReference>
<feature type="compositionally biased region" description="Basic and acidic residues" evidence="1">
    <location>
        <begin position="549"/>
        <end position="561"/>
    </location>
</feature>
<feature type="compositionally biased region" description="Polar residues" evidence="1">
    <location>
        <begin position="676"/>
        <end position="693"/>
    </location>
</feature>
<evidence type="ECO:0000313" key="4">
    <source>
        <dbReference type="Proteomes" id="UP000727407"/>
    </source>
</evidence>
<evidence type="ECO:0000259" key="2">
    <source>
        <dbReference type="Pfam" id="PF09469"/>
    </source>
</evidence>
<dbReference type="EMBL" id="QNUK01000465">
    <property type="protein sequence ID" value="KAF5892930.1"/>
    <property type="molecule type" value="Genomic_DNA"/>
</dbReference>
<feature type="domain" description="Cordon-bleu ubiquitin-like" evidence="2">
    <location>
        <begin position="56"/>
        <end position="138"/>
    </location>
</feature>
<dbReference type="SUPFAM" id="SSF54236">
    <property type="entry name" value="Ubiquitin-like"/>
    <property type="match status" value="1"/>
</dbReference>
<dbReference type="AlphaFoldDB" id="A0A8J4TCQ2"/>
<reference evidence="3" key="1">
    <citation type="submission" date="2020-07" db="EMBL/GenBank/DDBJ databases">
        <title>Clarias magur genome sequencing, assembly and annotation.</title>
        <authorList>
            <person name="Kushwaha B."/>
            <person name="Kumar R."/>
            <person name="Das P."/>
            <person name="Joshi C.G."/>
            <person name="Kumar D."/>
            <person name="Nagpure N.S."/>
            <person name="Pandey M."/>
            <person name="Agarwal S."/>
            <person name="Srivastava S."/>
            <person name="Singh M."/>
            <person name="Sahoo L."/>
            <person name="Jayasankar P."/>
            <person name="Meher P.K."/>
            <person name="Koringa P.G."/>
            <person name="Iquebal M.A."/>
            <person name="Das S.P."/>
            <person name="Bit A."/>
            <person name="Patnaik S."/>
            <person name="Patel N."/>
            <person name="Shah T.M."/>
            <person name="Hinsu A."/>
            <person name="Jena J.K."/>
        </authorList>
    </citation>
    <scope>NUCLEOTIDE SEQUENCE</scope>
    <source>
        <strain evidence="3">CIFAMagur01</strain>
        <tissue evidence="3">Testis</tissue>
    </source>
</reference>
<dbReference type="InterPro" id="IPR039895">
    <property type="entry name" value="COBL-like"/>
</dbReference>
<feature type="region of interest" description="Disordered" evidence="1">
    <location>
        <begin position="512"/>
        <end position="654"/>
    </location>
</feature>
<dbReference type="Gene3D" id="3.10.20.90">
    <property type="entry name" value="Phosphatidylinositol 3-kinase Catalytic Subunit, Chain A, domain 1"/>
    <property type="match status" value="1"/>
</dbReference>
<feature type="compositionally biased region" description="Acidic residues" evidence="1">
    <location>
        <begin position="534"/>
        <end position="548"/>
    </location>
</feature>
<proteinExistence type="predicted"/>
<feature type="compositionally biased region" description="Polar residues" evidence="1">
    <location>
        <begin position="565"/>
        <end position="574"/>
    </location>
</feature>
<feature type="non-terminal residue" evidence="3">
    <location>
        <position position="741"/>
    </location>
</feature>
<comment type="caution">
    <text evidence="3">The sequence shown here is derived from an EMBL/GenBank/DDBJ whole genome shotgun (WGS) entry which is preliminary data.</text>
</comment>
<sequence length="741" mass="81652">MDVLVILCARYRLNPSDHVIELFSTNHNKLHFKPSSLIGSLEAELVVLKPKRSDARKAPNVPVATVRLMMNYRKSHKAVVRVSPRVPLAELMPVVCEKCEMDPNTTALLRDGQSEEPLDLTKTLNDYGIREVYVKAVSSSPTAPSTPNAEDCEKDKSVTQEKENRGFLSLFRRSKKSAEKAEKTAPNSNTISAPTSLVLKDPPVNNTANSSSSTESSEMPKKRRAPQPPSMPGSRGVACEPDTYRKATLPSSGNEKQGVPGRLSSTEASLKKNKRRAPPPPAISPSLPDSSDKEDDSDEDQSSDFSPTCSSVPSSPLMTEVLAEINGRMKSMEHGDGWFDWSVTSSPPASNLPPLSGPQESDRVLPPGCELLRRGSQRNGLTTFTVVPRRRPPSVRQYEFLLTLETSETINGDAEGNLELGVLESSEVEKIEKVERTNEAFENVVETNEEMGIGDAFEELNLYMDAEREQSEDGEELEVRDQGDWVEEYRKRRRKFLLHDDGKEAKLKTSTKVFDEGAVDDAPPPLPTKLSVCWEEDDPEEENPEEVEGFVKEETREDKAAKIFTVQTPNPSRSDPQRDPASDPAYTQEPYWDVKLSSNLSSSDSDAPLTSSANQSGLHDHQPISDEPTSPQVSESEPDPSSKHSPPSSASRFALAVSRRVQSLGNGICPLIPSARRTTTPAQSLGSRQTSSQKLSFQSLISEEFVSKNPCNEALSVSDDPPFVSMTPQARSRAWRSFSRT</sequence>
<dbReference type="InterPro" id="IPR019025">
    <property type="entry name" value="Cordon-bleu_ubiquitin_domain"/>
</dbReference>
<keyword evidence="4" id="KW-1185">Reference proteome</keyword>
<feature type="compositionally biased region" description="Low complexity" evidence="1">
    <location>
        <begin position="205"/>
        <end position="217"/>
    </location>
</feature>
<feature type="compositionally biased region" description="Low complexity" evidence="1">
    <location>
        <begin position="596"/>
        <end position="613"/>
    </location>
</feature>
<feature type="region of interest" description="Disordered" evidence="1">
    <location>
        <begin position="137"/>
        <end position="316"/>
    </location>
</feature>
<evidence type="ECO:0000256" key="1">
    <source>
        <dbReference type="SAM" id="MobiDB-lite"/>
    </source>
</evidence>
<name>A0A8J4TCQ2_CLAMG</name>
<dbReference type="Pfam" id="PF09469">
    <property type="entry name" value="Cobl"/>
    <property type="match status" value="1"/>
</dbReference>
<accession>A0A8J4TCQ2</accession>
<dbReference type="PANTHER" id="PTHR21557">
    <property type="entry name" value="CORDON-BLEU"/>
    <property type="match status" value="1"/>
</dbReference>